<evidence type="ECO:0000313" key="2">
    <source>
        <dbReference type="EMBL" id="CAG8463872.1"/>
    </source>
</evidence>
<protein>
    <submittedName>
        <fullName evidence="2">9387_t:CDS:1</fullName>
    </submittedName>
</protein>
<reference evidence="2 3" key="1">
    <citation type="submission" date="2021-06" db="EMBL/GenBank/DDBJ databases">
        <authorList>
            <person name="Kallberg Y."/>
            <person name="Tangrot J."/>
            <person name="Rosling A."/>
        </authorList>
    </citation>
    <scope>NUCLEOTIDE SEQUENCE [LARGE SCALE GENOMIC DNA]</scope>
    <source>
        <strain evidence="2 3">120-4 pot B 10/14</strain>
    </source>
</reference>
<organism evidence="2 3">
    <name type="scientific">Gigaspora margarita</name>
    <dbReference type="NCBI Taxonomy" id="4874"/>
    <lineage>
        <taxon>Eukaryota</taxon>
        <taxon>Fungi</taxon>
        <taxon>Fungi incertae sedis</taxon>
        <taxon>Mucoromycota</taxon>
        <taxon>Glomeromycotina</taxon>
        <taxon>Glomeromycetes</taxon>
        <taxon>Diversisporales</taxon>
        <taxon>Gigasporaceae</taxon>
        <taxon>Gigaspora</taxon>
    </lineage>
</organism>
<feature type="coiled-coil region" evidence="1">
    <location>
        <begin position="341"/>
        <end position="393"/>
    </location>
</feature>
<comment type="caution">
    <text evidence="2">The sequence shown here is derived from an EMBL/GenBank/DDBJ whole genome shotgun (WGS) entry which is preliminary data.</text>
</comment>
<accession>A0ABM8VWH5</accession>
<evidence type="ECO:0000313" key="3">
    <source>
        <dbReference type="Proteomes" id="UP000789901"/>
    </source>
</evidence>
<gene>
    <name evidence="2" type="ORF">GMARGA_LOCUS440</name>
</gene>
<name>A0ABM8VWH5_GIGMA</name>
<keyword evidence="1" id="KW-0175">Coiled coil</keyword>
<keyword evidence="3" id="KW-1185">Reference proteome</keyword>
<dbReference type="Proteomes" id="UP000789901">
    <property type="component" value="Unassembled WGS sequence"/>
</dbReference>
<evidence type="ECO:0000256" key="1">
    <source>
        <dbReference type="SAM" id="Coils"/>
    </source>
</evidence>
<sequence>MSALYDFICNFLRIALPEYITVVSVIYQAMNEEPWVVRENLRQIFHQAITSVMPSYASNSEKYQKLLNLPLKFDDAYEGMYSLRDFEIDRQEEELPIETIENNLRILKGNLKRSKSRYAKILRKSIGKVKSSELSWHDPLASQVLSNEIEIVKQLPEEEYEFFMEPVEYMQAPLPNSIKTTYDEFLINYDNDSTGILPQKLSHKNWIEKEEIWKNSAFSPKFAKTQSKGTYIADIIVPVIRATLKDLPIGKSAYISTAECQSVASKNRRRGKGKRSDIMFIAKHMNRIYELIFAECSCIICSDVKEDDDRVKLWPHPRQRRTCEEYKAELEKENYHLRSELQTEVNTNRQNERQIRELEHEYSQCEQKIQNLNREIEHLENASEEEIVELKSEISNLKS</sequence>
<proteinExistence type="predicted"/>
<dbReference type="EMBL" id="CAJVQB010000077">
    <property type="protein sequence ID" value="CAG8463872.1"/>
    <property type="molecule type" value="Genomic_DNA"/>
</dbReference>
<dbReference type="Gene3D" id="1.20.5.1160">
    <property type="entry name" value="Vasodilator-stimulated phosphoprotein"/>
    <property type="match status" value="1"/>
</dbReference>